<accession>A0A5N5HP81</accession>
<dbReference type="AlphaFoldDB" id="A0A5N5HP81"/>
<evidence type="ECO:0000313" key="1">
    <source>
        <dbReference type="EMBL" id="KAB2629388.1"/>
    </source>
</evidence>
<keyword evidence="2" id="KW-1185">Reference proteome</keyword>
<reference evidence="1 2" key="3">
    <citation type="submission" date="2019-11" db="EMBL/GenBank/DDBJ databases">
        <title>A de novo genome assembly of a pear dwarfing rootstock.</title>
        <authorList>
            <person name="Wang F."/>
            <person name="Wang J."/>
            <person name="Li S."/>
            <person name="Zhang Y."/>
            <person name="Fang M."/>
            <person name="Ma L."/>
            <person name="Zhao Y."/>
            <person name="Jiang S."/>
        </authorList>
    </citation>
    <scope>NUCLEOTIDE SEQUENCE [LARGE SCALE GENOMIC DNA]</scope>
    <source>
        <strain evidence="1">S2</strain>
        <tissue evidence="1">Leaf</tissue>
    </source>
</reference>
<sequence length="121" mass="12963">MKFERAQALDVNGRAHGGALMTHARLSPKSSPWKVGLVDVLPAATFCRSLLAPEMAKSLGNIYLFLGNGCIRSRVFRNKHSHSSGVARTSPITLEQGNGSITALSDTTLLKVAESITGLMR</sequence>
<protein>
    <submittedName>
        <fullName evidence="1">Uncharacterized protein</fullName>
    </submittedName>
</protein>
<gene>
    <name evidence="1" type="ORF">D8674_034183</name>
</gene>
<dbReference type="Proteomes" id="UP000327157">
    <property type="component" value="Chromosome 8"/>
</dbReference>
<proteinExistence type="predicted"/>
<organism evidence="1 2">
    <name type="scientific">Pyrus ussuriensis x Pyrus communis</name>
    <dbReference type="NCBI Taxonomy" id="2448454"/>
    <lineage>
        <taxon>Eukaryota</taxon>
        <taxon>Viridiplantae</taxon>
        <taxon>Streptophyta</taxon>
        <taxon>Embryophyta</taxon>
        <taxon>Tracheophyta</taxon>
        <taxon>Spermatophyta</taxon>
        <taxon>Magnoliopsida</taxon>
        <taxon>eudicotyledons</taxon>
        <taxon>Gunneridae</taxon>
        <taxon>Pentapetalae</taxon>
        <taxon>rosids</taxon>
        <taxon>fabids</taxon>
        <taxon>Rosales</taxon>
        <taxon>Rosaceae</taxon>
        <taxon>Amygdaloideae</taxon>
        <taxon>Maleae</taxon>
        <taxon>Pyrus</taxon>
    </lineage>
</organism>
<comment type="caution">
    <text evidence="1">The sequence shown here is derived from an EMBL/GenBank/DDBJ whole genome shotgun (WGS) entry which is preliminary data.</text>
</comment>
<reference evidence="2" key="2">
    <citation type="submission" date="2019-10" db="EMBL/GenBank/DDBJ databases">
        <title>A de novo genome assembly of a pear dwarfing rootstock.</title>
        <authorList>
            <person name="Wang F."/>
            <person name="Wang J."/>
            <person name="Li S."/>
            <person name="Zhang Y."/>
            <person name="Fang M."/>
            <person name="Ma L."/>
            <person name="Zhao Y."/>
            <person name="Jiang S."/>
        </authorList>
    </citation>
    <scope>NUCLEOTIDE SEQUENCE [LARGE SCALE GENOMIC DNA]</scope>
</reference>
<name>A0A5N5HP81_9ROSA</name>
<reference evidence="1 2" key="1">
    <citation type="submission" date="2019-09" db="EMBL/GenBank/DDBJ databases">
        <authorList>
            <person name="Ou C."/>
        </authorList>
    </citation>
    <scope>NUCLEOTIDE SEQUENCE [LARGE SCALE GENOMIC DNA]</scope>
    <source>
        <strain evidence="1">S2</strain>
        <tissue evidence="1">Leaf</tissue>
    </source>
</reference>
<evidence type="ECO:0000313" key="2">
    <source>
        <dbReference type="Proteomes" id="UP000327157"/>
    </source>
</evidence>
<dbReference type="EMBL" id="SMOL01000148">
    <property type="protein sequence ID" value="KAB2629388.1"/>
    <property type="molecule type" value="Genomic_DNA"/>
</dbReference>